<evidence type="ECO:0000313" key="2">
    <source>
        <dbReference type="EMBL" id="BCJ93100.1"/>
    </source>
</evidence>
<feature type="transmembrane region" description="Helical" evidence="1">
    <location>
        <begin position="34"/>
        <end position="53"/>
    </location>
</feature>
<keyword evidence="1" id="KW-1133">Transmembrane helix</keyword>
<keyword evidence="3" id="KW-1185">Reference proteome</keyword>
<name>A0A6S6R1C1_9FIRM</name>
<evidence type="ECO:0000256" key="1">
    <source>
        <dbReference type="SAM" id="Phobius"/>
    </source>
</evidence>
<dbReference type="AlphaFoldDB" id="A0A6S6R1C1"/>
<dbReference type="Proteomes" id="UP000515561">
    <property type="component" value="Chromosome"/>
</dbReference>
<evidence type="ECO:0000313" key="3">
    <source>
        <dbReference type="Proteomes" id="UP000515561"/>
    </source>
</evidence>
<protein>
    <submittedName>
        <fullName evidence="2">Uncharacterized protein</fullName>
    </submittedName>
</protein>
<feature type="transmembrane region" description="Helical" evidence="1">
    <location>
        <begin position="6"/>
        <end position="22"/>
    </location>
</feature>
<keyword evidence="1" id="KW-0472">Membrane</keyword>
<dbReference type="EMBL" id="AP023367">
    <property type="protein sequence ID" value="BCJ93100.1"/>
    <property type="molecule type" value="Genomic_DNA"/>
</dbReference>
<organism evidence="2 3">
    <name type="scientific">Anaerocolumna cellulosilytica</name>
    <dbReference type="NCBI Taxonomy" id="433286"/>
    <lineage>
        <taxon>Bacteria</taxon>
        <taxon>Bacillati</taxon>
        <taxon>Bacillota</taxon>
        <taxon>Clostridia</taxon>
        <taxon>Lachnospirales</taxon>
        <taxon>Lachnospiraceae</taxon>
        <taxon>Anaerocolumna</taxon>
    </lineage>
</organism>
<keyword evidence="1" id="KW-0812">Transmembrane</keyword>
<accession>A0A6S6R1C1</accession>
<proteinExistence type="predicted"/>
<dbReference type="KEGG" id="acel:acsn021_06690"/>
<gene>
    <name evidence="2" type="ORF">acsn021_06690</name>
</gene>
<reference evidence="2 3" key="1">
    <citation type="journal article" date="2016" name="Int. J. Syst. Evol. Microbiol.">
        <title>Descriptions of Anaerotaenia torta gen. nov., sp. nov. and Anaerocolumna cellulosilytica gen. nov., sp. nov. isolated from a methanogenic reactor of cattle waste.</title>
        <authorList>
            <person name="Uek A."/>
            <person name="Ohtaki Y."/>
            <person name="Kaku N."/>
            <person name="Ueki K."/>
        </authorList>
    </citation>
    <scope>NUCLEOTIDE SEQUENCE [LARGE SCALE GENOMIC DNA]</scope>
    <source>
        <strain evidence="2 3">SN021</strain>
    </source>
</reference>
<sequence length="54" mass="6435">MADWLFFIHILVYFAIYVVFVIQFHPLLIPSRPFLWKISFLLTVNNVSLVLLII</sequence>